<evidence type="ECO:0000313" key="3">
    <source>
        <dbReference type="Proteomes" id="UP001224674"/>
    </source>
</evidence>
<organism evidence="2 3">
    <name type="scientific">Auritidibacter ignavus</name>
    <dbReference type="NCBI Taxonomy" id="678932"/>
    <lineage>
        <taxon>Bacteria</taxon>
        <taxon>Bacillati</taxon>
        <taxon>Actinomycetota</taxon>
        <taxon>Actinomycetes</taxon>
        <taxon>Micrococcales</taxon>
        <taxon>Micrococcaceae</taxon>
        <taxon>Auritidibacter</taxon>
    </lineage>
</organism>
<evidence type="ECO:0000313" key="2">
    <source>
        <dbReference type="EMBL" id="WGH92123.1"/>
    </source>
</evidence>
<protein>
    <submittedName>
        <fullName evidence="2">Uncharacterized protein</fullName>
    </submittedName>
</protein>
<name>A0AAJ6AJN7_9MICC</name>
<evidence type="ECO:0000256" key="1">
    <source>
        <dbReference type="SAM" id="Phobius"/>
    </source>
</evidence>
<proteinExistence type="predicted"/>
<dbReference type="EMBL" id="CP122566">
    <property type="protein sequence ID" value="WGH92123.1"/>
    <property type="molecule type" value="Genomic_DNA"/>
</dbReference>
<sequence length="73" mass="8269">MMKRIIKTVVAVIVCLLVAWAIMHALVSQTSYGWVPETVLSYIILSGVLASLPLVLLWDTNDYDDFKGYDHDR</sequence>
<dbReference type="Proteomes" id="UP001224674">
    <property type="component" value="Chromosome"/>
</dbReference>
<keyword evidence="1" id="KW-1133">Transmembrane helix</keyword>
<gene>
    <name evidence="2" type="ORF">QDX21_07205</name>
</gene>
<keyword evidence="3" id="KW-1185">Reference proteome</keyword>
<accession>A0AAJ6AJN7</accession>
<keyword evidence="1" id="KW-0812">Transmembrane</keyword>
<keyword evidence="1" id="KW-0472">Membrane</keyword>
<feature type="transmembrane region" description="Helical" evidence="1">
    <location>
        <begin position="39"/>
        <end position="58"/>
    </location>
</feature>
<dbReference type="AlphaFoldDB" id="A0AAJ6AJN7"/>
<dbReference type="RefSeq" id="WP_279674368.1">
    <property type="nucleotide sequence ID" value="NZ_CP122566.1"/>
</dbReference>
<reference evidence="2 3" key="1">
    <citation type="submission" date="2023-03" db="EMBL/GenBank/DDBJ databases">
        <title>Complete genome sequences of several Auritidibacter ignavus strains isolated from ear infections.</title>
        <authorList>
            <person name="Baehr T."/>
            <person name="Baumhoegger A.M."/>
        </authorList>
    </citation>
    <scope>NUCLEOTIDE SEQUENCE [LARGE SCALE GENOMIC DNA]</scope>
    <source>
        <strain evidence="2 3">BABAE-6</strain>
    </source>
</reference>